<organism evidence="2 3">
    <name type="scientific">Pseudogemmobacter faecipullorum</name>
    <dbReference type="NCBI Taxonomy" id="2755041"/>
    <lineage>
        <taxon>Bacteria</taxon>
        <taxon>Pseudomonadati</taxon>
        <taxon>Pseudomonadota</taxon>
        <taxon>Alphaproteobacteria</taxon>
        <taxon>Rhodobacterales</taxon>
        <taxon>Paracoccaceae</taxon>
        <taxon>Pseudogemmobacter</taxon>
    </lineage>
</organism>
<sequence length="129" mass="14202">MAEHLHRYSAPVQGKIGQVVDVIVLLIMAIGALYIPLWLGLAGSSKIPREIAEPTWEALGQNAAMVGQWQKLGFSDAASAAELITPRFDYSFSLGALLVMIVVIVGYYAMLLRFSEKEYRDVIAEKFGK</sequence>
<reference evidence="2 3" key="1">
    <citation type="submission" date="2020-07" db="EMBL/GenBank/DDBJ databases">
        <title>Pseudogemmobacter sp. nov., isolated from poultry manure in Taiwan.</title>
        <authorList>
            <person name="Lin S.-Y."/>
            <person name="Tang Y.-S."/>
            <person name="Young C.-C."/>
        </authorList>
    </citation>
    <scope>NUCLEOTIDE SEQUENCE [LARGE SCALE GENOMIC DNA]</scope>
    <source>
        <strain evidence="2 3">CC-YST710</strain>
    </source>
</reference>
<evidence type="ECO:0000313" key="2">
    <source>
        <dbReference type="EMBL" id="MCB5409874.1"/>
    </source>
</evidence>
<feature type="transmembrane region" description="Helical" evidence="1">
    <location>
        <begin position="20"/>
        <end position="39"/>
    </location>
</feature>
<dbReference type="RefSeq" id="WP_226934774.1">
    <property type="nucleotide sequence ID" value="NZ_JACDXX010000005.1"/>
</dbReference>
<evidence type="ECO:0000313" key="3">
    <source>
        <dbReference type="Proteomes" id="UP001198571"/>
    </source>
</evidence>
<protein>
    <submittedName>
        <fullName evidence="2">Uncharacterized protein</fullName>
    </submittedName>
</protein>
<keyword evidence="3" id="KW-1185">Reference proteome</keyword>
<name>A0ABS8CKH4_9RHOB</name>
<evidence type="ECO:0000256" key="1">
    <source>
        <dbReference type="SAM" id="Phobius"/>
    </source>
</evidence>
<accession>A0ABS8CKH4</accession>
<proteinExistence type="predicted"/>
<keyword evidence="1" id="KW-0812">Transmembrane</keyword>
<keyword evidence="1" id="KW-1133">Transmembrane helix</keyword>
<comment type="caution">
    <text evidence="2">The sequence shown here is derived from an EMBL/GenBank/DDBJ whole genome shotgun (WGS) entry which is preliminary data.</text>
</comment>
<dbReference type="EMBL" id="JACDXX010000005">
    <property type="protein sequence ID" value="MCB5409874.1"/>
    <property type="molecule type" value="Genomic_DNA"/>
</dbReference>
<keyword evidence="1" id="KW-0472">Membrane</keyword>
<dbReference type="Proteomes" id="UP001198571">
    <property type="component" value="Unassembled WGS sequence"/>
</dbReference>
<feature type="transmembrane region" description="Helical" evidence="1">
    <location>
        <begin position="90"/>
        <end position="110"/>
    </location>
</feature>
<gene>
    <name evidence="2" type="ORF">H0485_07655</name>
</gene>